<evidence type="ECO:0000256" key="2">
    <source>
        <dbReference type="ARBA" id="ARBA00022840"/>
    </source>
</evidence>
<evidence type="ECO:0000256" key="1">
    <source>
        <dbReference type="ARBA" id="ARBA00022741"/>
    </source>
</evidence>
<dbReference type="PROSITE" id="PS51194">
    <property type="entry name" value="HELICASE_CTER"/>
    <property type="match status" value="1"/>
</dbReference>
<dbReference type="SMART" id="SM00490">
    <property type="entry name" value="HELICc"/>
    <property type="match status" value="1"/>
</dbReference>
<feature type="domain" description="Helicase C-terminal" evidence="5">
    <location>
        <begin position="285"/>
        <end position="440"/>
    </location>
</feature>
<dbReference type="PROSITE" id="PS51192">
    <property type="entry name" value="HELICASE_ATP_BIND_1"/>
    <property type="match status" value="1"/>
</dbReference>
<dbReference type="Proteomes" id="UP000049578">
    <property type="component" value="Unassembled WGS sequence"/>
</dbReference>
<dbReference type="Pfam" id="PF00270">
    <property type="entry name" value="DEAD"/>
    <property type="match status" value="1"/>
</dbReference>
<dbReference type="EMBL" id="LHQM01000012">
    <property type="protein sequence ID" value="KPJ22575.1"/>
    <property type="molecule type" value="Genomic_DNA"/>
</dbReference>
<dbReference type="PANTHER" id="PTHR30580:SF1">
    <property type="entry name" value="COMF OPERON PROTEIN 1"/>
    <property type="match status" value="1"/>
</dbReference>
<dbReference type="Gene3D" id="3.40.50.300">
    <property type="entry name" value="P-loop containing nucleotide triphosphate hydrolases"/>
    <property type="match status" value="2"/>
</dbReference>
<dbReference type="RefSeq" id="WP_054278637.1">
    <property type="nucleotide sequence ID" value="NZ_LHQM01000012.1"/>
</dbReference>
<keyword evidence="1" id="KW-0547">Nucleotide-binding</keyword>
<dbReference type="InterPro" id="IPR014001">
    <property type="entry name" value="Helicase_ATP-bd"/>
</dbReference>
<dbReference type="GO" id="GO:0006302">
    <property type="term" value="P:double-strand break repair"/>
    <property type="evidence" value="ECO:0007669"/>
    <property type="project" value="TreeGrafter"/>
</dbReference>
<evidence type="ECO:0000259" key="4">
    <source>
        <dbReference type="PROSITE" id="PS51192"/>
    </source>
</evidence>
<proteinExistence type="predicted"/>
<sequence>MEDKDVIYGRLWLKGHLPDDIEHTADAIESTYQKNRRLYCQRCSALMETKNQLPSGAYYCRSCIVFGRNQSDRPLYAVKPKEFPKGDYLNWQGQLTTYQSEVSRALLTNMKQQKNSLVHAVTGAGKTEMIYAAIAEVVNTGGWVCLASPRIDVCIELKKRLSRDFSCPVCLMHADSEAYHRAPIIVATTHQLMKFYRAFDLLIIDEVDAFPFVGNRSLQYASEQALKLDAVKILLTATSTSELEQQVANKELEKLTLARRFHGKPLIVPEFKLLLSMTKHLNQKKIPKSFVKLIAQQRKTTYPLLIFFPIIELGEQFAELLKTYFPKEAIGYVSSQSENRLETVERFRHGDIGILVSTTILERGVTFPRVDVFVVLANHKVFNAASLIQIAGRVGRSLERPEGQLLFIHEGITKAMKKSVKEIKLMNQKGYSNELSTVPN</sequence>
<evidence type="ECO:0000256" key="3">
    <source>
        <dbReference type="ARBA" id="ARBA00023125"/>
    </source>
</evidence>
<dbReference type="SUPFAM" id="SSF52540">
    <property type="entry name" value="P-loop containing nucleoside triphosphate hydrolases"/>
    <property type="match status" value="1"/>
</dbReference>
<dbReference type="GO" id="GO:0003677">
    <property type="term" value="F:DNA binding"/>
    <property type="evidence" value="ECO:0007669"/>
    <property type="project" value="UniProtKB-KW"/>
</dbReference>
<feature type="domain" description="Helicase ATP-binding" evidence="4">
    <location>
        <begin position="107"/>
        <end position="257"/>
    </location>
</feature>
<keyword evidence="3" id="KW-0238">DNA-binding</keyword>
<dbReference type="InterPro" id="IPR001650">
    <property type="entry name" value="Helicase_C-like"/>
</dbReference>
<protein>
    <submittedName>
        <fullName evidence="6">Competence protein</fullName>
    </submittedName>
</protein>
<comment type="caution">
    <text evidence="6">The sequence shown here is derived from an EMBL/GenBank/DDBJ whole genome shotgun (WGS) entry which is preliminary data.</text>
</comment>
<dbReference type="GO" id="GO:0005524">
    <property type="term" value="F:ATP binding"/>
    <property type="evidence" value="ECO:0007669"/>
    <property type="project" value="UniProtKB-KW"/>
</dbReference>
<reference evidence="6 7" key="1">
    <citation type="submission" date="2015-08" db="EMBL/GenBank/DDBJ databases">
        <title>Genome sequence of Streptococcus phocae subsp. phocae ATCC 51973T isolated from liver specimen obtained from seal.</title>
        <authorList>
            <person name="Avendano-Herrera R."/>
        </authorList>
    </citation>
    <scope>NUCLEOTIDE SEQUENCE [LARGE SCALE GENOMIC DNA]</scope>
    <source>
        <strain evidence="6 7">ATCC 51973</strain>
    </source>
</reference>
<dbReference type="STRING" id="119224.AKK44_04125"/>
<dbReference type="PATRIC" id="fig|119224.3.peg.356"/>
<dbReference type="AlphaFoldDB" id="A0A0P6SJU8"/>
<dbReference type="SMART" id="SM00487">
    <property type="entry name" value="DEXDc"/>
    <property type="match status" value="1"/>
</dbReference>
<evidence type="ECO:0000313" key="6">
    <source>
        <dbReference type="EMBL" id="KPJ22575.1"/>
    </source>
</evidence>
<keyword evidence="7" id="KW-1185">Reference proteome</keyword>
<dbReference type="PANTHER" id="PTHR30580">
    <property type="entry name" value="PRIMOSOMAL PROTEIN N"/>
    <property type="match status" value="1"/>
</dbReference>
<keyword evidence="2" id="KW-0067">ATP-binding</keyword>
<gene>
    <name evidence="6" type="ORF">AKK44_04125</name>
</gene>
<dbReference type="InterPro" id="IPR027417">
    <property type="entry name" value="P-loop_NTPase"/>
</dbReference>
<dbReference type="InterPro" id="IPR011545">
    <property type="entry name" value="DEAD/DEAH_box_helicase_dom"/>
</dbReference>
<dbReference type="GO" id="GO:0043138">
    <property type="term" value="F:3'-5' DNA helicase activity"/>
    <property type="evidence" value="ECO:0007669"/>
    <property type="project" value="TreeGrafter"/>
</dbReference>
<dbReference type="GO" id="GO:0006310">
    <property type="term" value="P:DNA recombination"/>
    <property type="evidence" value="ECO:0007669"/>
    <property type="project" value="TreeGrafter"/>
</dbReference>
<evidence type="ECO:0000313" key="7">
    <source>
        <dbReference type="Proteomes" id="UP000049578"/>
    </source>
</evidence>
<dbReference type="Pfam" id="PF00271">
    <property type="entry name" value="Helicase_C"/>
    <property type="match status" value="1"/>
</dbReference>
<organism evidence="6 7">
    <name type="scientific">Streptococcus phocae</name>
    <dbReference type="NCBI Taxonomy" id="119224"/>
    <lineage>
        <taxon>Bacteria</taxon>
        <taxon>Bacillati</taxon>
        <taxon>Bacillota</taxon>
        <taxon>Bacilli</taxon>
        <taxon>Lactobacillales</taxon>
        <taxon>Streptococcaceae</taxon>
        <taxon>Streptococcus</taxon>
    </lineage>
</organism>
<dbReference type="GO" id="GO:0006270">
    <property type="term" value="P:DNA replication initiation"/>
    <property type="evidence" value="ECO:0007669"/>
    <property type="project" value="TreeGrafter"/>
</dbReference>
<name>A0A0P6SJU8_9STRE</name>
<accession>A0A0P6SJU8</accession>
<evidence type="ECO:0000259" key="5">
    <source>
        <dbReference type="PROSITE" id="PS51194"/>
    </source>
</evidence>